<dbReference type="RefSeq" id="WP_076429425.1">
    <property type="nucleotide sequence ID" value="NZ_FTMP01000012.1"/>
</dbReference>
<evidence type="ECO:0000313" key="1">
    <source>
        <dbReference type="EMBL" id="SIR01143.1"/>
    </source>
</evidence>
<dbReference type="EMBL" id="FTMP01000012">
    <property type="protein sequence ID" value="SIR01143.1"/>
    <property type="molecule type" value="Genomic_DNA"/>
</dbReference>
<accession>A0A1N6XFS3</accession>
<protein>
    <submittedName>
        <fullName evidence="1">Uncharacterized protein</fullName>
    </submittedName>
</protein>
<reference evidence="1 2" key="1">
    <citation type="submission" date="2017-01" db="EMBL/GenBank/DDBJ databases">
        <authorList>
            <person name="Mah S.A."/>
            <person name="Swanson W.J."/>
            <person name="Moy G.W."/>
            <person name="Vacquier V.D."/>
        </authorList>
    </citation>
    <scope>NUCLEOTIDE SEQUENCE [LARGE SCALE GENOMIC DNA]</scope>
    <source>
        <strain evidence="1 2">RU36E</strain>
    </source>
</reference>
<evidence type="ECO:0000313" key="2">
    <source>
        <dbReference type="Proteomes" id="UP000185841"/>
    </source>
</evidence>
<dbReference type="AlphaFoldDB" id="A0A1N6XFS3"/>
<sequence>MTVQNALSGLITQIDAAYDQLTKQAEMLRDAFFNDAKQNLAEGRMHVPIVITVTKIRGTYTSISWARMVAKKRNSNSKTMPFPRKISKGTGRGSKSFSYPATCFTFLDPEMRHLVLQYEKVLTLVREEANRLLQLRKDTIQLIEMDALTEELCAKLTSNLSLSGRA</sequence>
<name>A0A1N6XFS3_AQUAC</name>
<proteinExistence type="predicted"/>
<gene>
    <name evidence="1" type="ORF">SAMN05878282_112129</name>
</gene>
<organism evidence="1 2">
    <name type="scientific">Aquipseudomonas alcaligenes</name>
    <name type="common">Pseudomonas alcaligenes</name>
    <dbReference type="NCBI Taxonomy" id="43263"/>
    <lineage>
        <taxon>Bacteria</taxon>
        <taxon>Pseudomonadati</taxon>
        <taxon>Pseudomonadota</taxon>
        <taxon>Gammaproteobacteria</taxon>
        <taxon>Pseudomonadales</taxon>
        <taxon>Pseudomonadaceae</taxon>
        <taxon>Aquipseudomonas</taxon>
    </lineage>
</organism>
<dbReference type="InterPro" id="IPR045809">
    <property type="entry name" value="MobI"/>
</dbReference>
<dbReference type="Pfam" id="PF19456">
    <property type="entry name" value="MobI"/>
    <property type="match status" value="1"/>
</dbReference>
<dbReference type="Proteomes" id="UP000185841">
    <property type="component" value="Unassembled WGS sequence"/>
</dbReference>